<name>A0A3B0UUM6_9ZZZZ</name>
<evidence type="ECO:0000256" key="1">
    <source>
        <dbReference type="ARBA" id="ARBA00011063"/>
    </source>
</evidence>
<reference evidence="5" key="1">
    <citation type="submission" date="2018-06" db="EMBL/GenBank/DDBJ databases">
        <authorList>
            <person name="Zhirakovskaya E."/>
        </authorList>
    </citation>
    <scope>NUCLEOTIDE SEQUENCE</scope>
</reference>
<gene>
    <name evidence="5" type="ORF">MNBD_BACTEROID07-460</name>
</gene>
<feature type="domain" description="Phosphotyrosine protein phosphatase I" evidence="4">
    <location>
        <begin position="3"/>
        <end position="153"/>
    </location>
</feature>
<dbReference type="EMBL" id="UOET01000222">
    <property type="protein sequence ID" value="VAW28319.1"/>
    <property type="molecule type" value="Genomic_DNA"/>
</dbReference>
<dbReference type="SUPFAM" id="SSF52788">
    <property type="entry name" value="Phosphotyrosine protein phosphatases I"/>
    <property type="match status" value="1"/>
</dbReference>
<dbReference type="Pfam" id="PF01451">
    <property type="entry name" value="LMWPc"/>
    <property type="match status" value="1"/>
</dbReference>
<dbReference type="PANTHER" id="PTHR47439">
    <property type="entry name" value="LOW MOLECULAR WEIGHT PHOSPHOTYROSINE PROTEIN PHOSPHATASE-RELATED"/>
    <property type="match status" value="1"/>
</dbReference>
<evidence type="ECO:0000313" key="5">
    <source>
        <dbReference type="EMBL" id="VAW28319.1"/>
    </source>
</evidence>
<comment type="similarity">
    <text evidence="1">Belongs to the low molecular weight phosphotyrosine protein phosphatase family.</text>
</comment>
<keyword evidence="2 5" id="KW-0378">Hydrolase</keyword>
<dbReference type="EC" id="3.1.3.48" evidence="5"/>
<dbReference type="InterPro" id="IPR017867">
    <property type="entry name" value="Tyr_phospatase_low_mol_wt"/>
</dbReference>
<dbReference type="GO" id="GO:0004725">
    <property type="term" value="F:protein tyrosine phosphatase activity"/>
    <property type="evidence" value="ECO:0007669"/>
    <property type="project" value="UniProtKB-EC"/>
</dbReference>
<dbReference type="FunFam" id="3.40.50.2300:FF:000113">
    <property type="entry name" value="Low molecular weight protein-tyrosine-phosphatase"/>
    <property type="match status" value="1"/>
</dbReference>
<protein>
    <submittedName>
        <fullName evidence="5">Low molecular weight protein tyrosine phosphatase</fullName>
        <ecNumber evidence="5">3.1.3.48</ecNumber>
    </submittedName>
</protein>
<evidence type="ECO:0000256" key="3">
    <source>
        <dbReference type="ARBA" id="ARBA00022912"/>
    </source>
</evidence>
<dbReference type="CDD" id="cd16343">
    <property type="entry name" value="LMWPTP"/>
    <property type="match status" value="1"/>
</dbReference>
<dbReference type="Gene3D" id="3.40.50.2300">
    <property type="match status" value="1"/>
</dbReference>
<proteinExistence type="inferred from homology"/>
<accession>A0A3B0UUM6</accession>
<keyword evidence="3" id="KW-0904">Protein phosphatase</keyword>
<dbReference type="PANTHER" id="PTHR47439:SF1">
    <property type="entry name" value="ACID PHOSPHATASE"/>
    <property type="match status" value="1"/>
</dbReference>
<dbReference type="InterPro" id="IPR023485">
    <property type="entry name" value="Ptyr_pPase"/>
</dbReference>
<dbReference type="InterPro" id="IPR036196">
    <property type="entry name" value="Ptyr_pPase_sf"/>
</dbReference>
<dbReference type="AlphaFoldDB" id="A0A3B0UUM6"/>
<dbReference type="InterPro" id="IPR052995">
    <property type="entry name" value="LMW-PTP"/>
</dbReference>
<sequence length="156" mass="17728">MKKKVLFVCLGNICRSPGAEAVFRSLVEKEGLSGDFEIDSAGTSGWHEGEPADQRMQKHARKRGYNLTSLSRPVRPETDFEGFDYIVAMDRENLEELKRMTPRTGHLTKLFLITDFARKYSYDGIPDPYYGGEKGFELVLDLLEDAGNGLLTYIRR</sequence>
<evidence type="ECO:0000256" key="2">
    <source>
        <dbReference type="ARBA" id="ARBA00022801"/>
    </source>
</evidence>
<dbReference type="SMART" id="SM00226">
    <property type="entry name" value="LMWPc"/>
    <property type="match status" value="1"/>
</dbReference>
<dbReference type="PRINTS" id="PR00719">
    <property type="entry name" value="LMWPTPASE"/>
</dbReference>
<organism evidence="5">
    <name type="scientific">hydrothermal vent metagenome</name>
    <dbReference type="NCBI Taxonomy" id="652676"/>
    <lineage>
        <taxon>unclassified sequences</taxon>
        <taxon>metagenomes</taxon>
        <taxon>ecological metagenomes</taxon>
    </lineage>
</organism>
<evidence type="ECO:0000259" key="4">
    <source>
        <dbReference type="SMART" id="SM00226"/>
    </source>
</evidence>